<reference evidence="10" key="2">
    <citation type="submission" date="2020-09" db="EMBL/GenBank/DDBJ databases">
        <authorList>
            <person name="Sun Q."/>
            <person name="Zhou Y."/>
        </authorList>
    </citation>
    <scope>NUCLEOTIDE SEQUENCE</scope>
    <source>
        <strain evidence="10">CGMCC 1.12360</strain>
    </source>
</reference>
<evidence type="ECO:0000256" key="5">
    <source>
        <dbReference type="ARBA" id="ARBA00022692"/>
    </source>
</evidence>
<comment type="similarity">
    <text evidence="2">Belongs to the EamA transporter family.</text>
</comment>
<evidence type="ECO:0000256" key="1">
    <source>
        <dbReference type="ARBA" id="ARBA00004651"/>
    </source>
</evidence>
<evidence type="ECO:0000256" key="3">
    <source>
        <dbReference type="ARBA" id="ARBA00022448"/>
    </source>
</evidence>
<evidence type="ECO:0000313" key="11">
    <source>
        <dbReference type="Proteomes" id="UP000602050"/>
    </source>
</evidence>
<dbReference type="EMBL" id="BMEV01000064">
    <property type="protein sequence ID" value="GFZ85772.1"/>
    <property type="molecule type" value="Genomic_DNA"/>
</dbReference>
<feature type="transmembrane region" description="Helical" evidence="8">
    <location>
        <begin position="268"/>
        <end position="286"/>
    </location>
</feature>
<comment type="subcellular location">
    <subcellularLocation>
        <location evidence="1">Cell membrane</location>
        <topology evidence="1">Multi-pass membrane protein</topology>
    </subcellularLocation>
</comment>
<keyword evidence="3" id="KW-0813">Transport</keyword>
<dbReference type="InterPro" id="IPR037185">
    <property type="entry name" value="EmrE-like"/>
</dbReference>
<feature type="transmembrane region" description="Helical" evidence="8">
    <location>
        <begin position="244"/>
        <end position="262"/>
    </location>
</feature>
<proteinExistence type="inferred from homology"/>
<evidence type="ECO:0000313" key="10">
    <source>
        <dbReference type="EMBL" id="GFZ85772.1"/>
    </source>
</evidence>
<evidence type="ECO:0000256" key="2">
    <source>
        <dbReference type="ARBA" id="ARBA00007362"/>
    </source>
</evidence>
<dbReference type="PANTHER" id="PTHR22911">
    <property type="entry name" value="ACYL-MALONYL CONDENSING ENZYME-RELATED"/>
    <property type="match status" value="1"/>
</dbReference>
<feature type="transmembrane region" description="Helical" evidence="8">
    <location>
        <begin position="76"/>
        <end position="95"/>
    </location>
</feature>
<accession>A0A8J2TSV3</accession>
<feature type="transmembrane region" description="Helical" evidence="8">
    <location>
        <begin position="177"/>
        <end position="199"/>
    </location>
</feature>
<comment type="caution">
    <text evidence="10">The sequence shown here is derived from an EMBL/GenBank/DDBJ whole genome shotgun (WGS) entry which is preliminary data.</text>
</comment>
<protein>
    <submittedName>
        <fullName evidence="10">Transporter</fullName>
    </submittedName>
</protein>
<keyword evidence="7 8" id="KW-0472">Membrane</keyword>
<feature type="transmembrane region" description="Helical" evidence="8">
    <location>
        <begin position="7"/>
        <end position="26"/>
    </location>
</feature>
<dbReference type="InterPro" id="IPR004626">
    <property type="entry name" value="RarD"/>
</dbReference>
<feature type="domain" description="EamA" evidence="9">
    <location>
        <begin position="7"/>
        <end position="146"/>
    </location>
</feature>
<dbReference type="AlphaFoldDB" id="A0A8J2TSV3"/>
<dbReference type="Proteomes" id="UP000602050">
    <property type="component" value="Unassembled WGS sequence"/>
</dbReference>
<evidence type="ECO:0000256" key="4">
    <source>
        <dbReference type="ARBA" id="ARBA00022475"/>
    </source>
</evidence>
<dbReference type="GO" id="GO:0005886">
    <property type="term" value="C:plasma membrane"/>
    <property type="evidence" value="ECO:0007669"/>
    <property type="project" value="UniProtKB-SubCell"/>
</dbReference>
<dbReference type="RefSeq" id="WP_188392977.1">
    <property type="nucleotide sequence ID" value="NZ_BMEV01000064.1"/>
</dbReference>
<keyword evidence="11" id="KW-1185">Reference proteome</keyword>
<organism evidence="10 11">
    <name type="scientific">Compostibacillus humi</name>
    <dbReference type="NCBI Taxonomy" id="1245525"/>
    <lineage>
        <taxon>Bacteria</taxon>
        <taxon>Bacillati</taxon>
        <taxon>Bacillota</taxon>
        <taxon>Bacilli</taxon>
        <taxon>Bacillales</taxon>
        <taxon>Bacillaceae</taxon>
        <taxon>Compostibacillus</taxon>
    </lineage>
</organism>
<feature type="transmembrane region" description="Helical" evidence="8">
    <location>
        <begin position="131"/>
        <end position="147"/>
    </location>
</feature>
<keyword evidence="6 8" id="KW-1133">Transmembrane helix</keyword>
<sequence>MGNQEKLGIIYMVLAYLLWGVMPIYWKFLETVPSGEILAHRIVWSFVFMIAIIFLTRNWGKFITESASIIKDKGKFFRILLASLLISLNWLTFIWAVNTDHVVEASLGYYINPLISIFLGMIVLKESLSRGQIASFFLAGTGVLYLTVSYGVFPWISFVLALSFAFYGLLKKTVQVPAMFGLAIETVFVTPIALLYLWTLPNGSFQLAGEVNISLLLIGAGIMTAVPLLLFGSGAKRIPLSMTGILQFMNPTIMLFIGVFVFREPFTQEHLIAFLFIWAALVIFMTSHHKQTAKVRHTEKI</sequence>
<reference evidence="10" key="1">
    <citation type="journal article" date="2014" name="Int. J. Syst. Evol. Microbiol.">
        <title>Complete genome sequence of Corynebacterium casei LMG S-19264T (=DSM 44701T), isolated from a smear-ripened cheese.</title>
        <authorList>
            <consortium name="US DOE Joint Genome Institute (JGI-PGF)"/>
            <person name="Walter F."/>
            <person name="Albersmeier A."/>
            <person name="Kalinowski J."/>
            <person name="Ruckert C."/>
        </authorList>
    </citation>
    <scope>NUCLEOTIDE SEQUENCE</scope>
    <source>
        <strain evidence="10">CGMCC 1.12360</strain>
    </source>
</reference>
<gene>
    <name evidence="10" type="primary">rarD</name>
    <name evidence="10" type="ORF">GCM10010978_27310</name>
</gene>
<dbReference type="PANTHER" id="PTHR22911:SF137">
    <property type="entry name" value="SOLUTE CARRIER FAMILY 35 MEMBER G2-RELATED"/>
    <property type="match status" value="1"/>
</dbReference>
<name>A0A8J2TSV3_9BACI</name>
<evidence type="ECO:0000256" key="8">
    <source>
        <dbReference type="SAM" id="Phobius"/>
    </source>
</evidence>
<evidence type="ECO:0000256" key="6">
    <source>
        <dbReference type="ARBA" id="ARBA00022989"/>
    </source>
</evidence>
<evidence type="ECO:0000259" key="9">
    <source>
        <dbReference type="Pfam" id="PF00892"/>
    </source>
</evidence>
<dbReference type="NCBIfam" id="TIGR00688">
    <property type="entry name" value="rarD"/>
    <property type="match status" value="1"/>
</dbReference>
<feature type="transmembrane region" description="Helical" evidence="8">
    <location>
        <begin position="38"/>
        <end position="55"/>
    </location>
</feature>
<keyword evidence="5 8" id="KW-0812">Transmembrane</keyword>
<keyword evidence="4" id="KW-1003">Cell membrane</keyword>
<dbReference type="InterPro" id="IPR000620">
    <property type="entry name" value="EamA_dom"/>
</dbReference>
<dbReference type="Pfam" id="PF00892">
    <property type="entry name" value="EamA"/>
    <property type="match status" value="1"/>
</dbReference>
<feature type="transmembrane region" description="Helical" evidence="8">
    <location>
        <begin position="211"/>
        <end position="232"/>
    </location>
</feature>
<feature type="transmembrane region" description="Helical" evidence="8">
    <location>
        <begin position="107"/>
        <end position="124"/>
    </location>
</feature>
<evidence type="ECO:0000256" key="7">
    <source>
        <dbReference type="ARBA" id="ARBA00023136"/>
    </source>
</evidence>
<dbReference type="SUPFAM" id="SSF103481">
    <property type="entry name" value="Multidrug resistance efflux transporter EmrE"/>
    <property type="match status" value="2"/>
</dbReference>